<sequence length="115" mass="13224">MQLKGDLKAIGKLNANVSKSIQLMLMKIALEISNTAKTLAPYLSGTLRRSIWIATNRIAQGVVVVWSPVAYAKRREFENKLNPDRKLYLERWYTMNKEKIDKIAKESMHKALFSK</sequence>
<evidence type="ECO:0000313" key="1">
    <source>
        <dbReference type="EMBL" id="DAE92669.1"/>
    </source>
</evidence>
<reference evidence="1" key="1">
    <citation type="journal article" date="2021" name="Proc. Natl. Acad. Sci. U.S.A.">
        <title>A Catalog of Tens of Thousands of Viruses from Human Metagenomes Reveals Hidden Associations with Chronic Diseases.</title>
        <authorList>
            <person name="Tisza M.J."/>
            <person name="Buck C.B."/>
        </authorList>
    </citation>
    <scope>NUCLEOTIDE SEQUENCE</scope>
    <source>
        <strain evidence="1">CtKN96</strain>
    </source>
</reference>
<name>A0A8S5RTU5_9CAUD</name>
<protein>
    <submittedName>
        <fullName evidence="1">Putative tail-component</fullName>
    </submittedName>
</protein>
<proteinExistence type="predicted"/>
<dbReference type="EMBL" id="BK059153">
    <property type="protein sequence ID" value="DAE92669.1"/>
    <property type="molecule type" value="Genomic_DNA"/>
</dbReference>
<accession>A0A8S5RTU5</accession>
<organism evidence="1">
    <name type="scientific">Caudovirales sp. gcode 4</name>
    <dbReference type="NCBI Taxonomy" id="2838363"/>
    <lineage>
        <taxon>Viruses</taxon>
        <taxon>Duplodnaviria</taxon>
        <taxon>Heunggongvirae</taxon>
        <taxon>Uroviricota</taxon>
        <taxon>Caudoviricetes</taxon>
    </lineage>
</organism>